<dbReference type="Proteomes" id="UP000683925">
    <property type="component" value="Unassembled WGS sequence"/>
</dbReference>
<accession>A0A8S1X7P8</accession>
<evidence type="ECO:0000313" key="2">
    <source>
        <dbReference type="EMBL" id="CAD8194936.1"/>
    </source>
</evidence>
<dbReference type="InterPro" id="IPR008271">
    <property type="entry name" value="Ser/Thr_kinase_AS"/>
</dbReference>
<organism evidence="2 3">
    <name type="scientific">Paramecium octaurelia</name>
    <dbReference type="NCBI Taxonomy" id="43137"/>
    <lineage>
        <taxon>Eukaryota</taxon>
        <taxon>Sar</taxon>
        <taxon>Alveolata</taxon>
        <taxon>Ciliophora</taxon>
        <taxon>Intramacronucleata</taxon>
        <taxon>Oligohymenophorea</taxon>
        <taxon>Peniculida</taxon>
        <taxon>Parameciidae</taxon>
        <taxon>Paramecium</taxon>
    </lineage>
</organism>
<dbReference type="PANTHER" id="PTHR44167">
    <property type="entry name" value="OVARIAN-SPECIFIC SERINE/THREONINE-PROTEIN KINASE LOK-RELATED"/>
    <property type="match status" value="1"/>
</dbReference>
<reference evidence="2" key="1">
    <citation type="submission" date="2021-01" db="EMBL/GenBank/DDBJ databases">
        <authorList>
            <consortium name="Genoscope - CEA"/>
            <person name="William W."/>
        </authorList>
    </citation>
    <scope>NUCLEOTIDE SEQUENCE</scope>
</reference>
<keyword evidence="3" id="KW-1185">Reference proteome</keyword>
<dbReference type="InterPro" id="IPR000719">
    <property type="entry name" value="Prot_kinase_dom"/>
</dbReference>
<dbReference type="SMART" id="SM00220">
    <property type="entry name" value="S_TKc"/>
    <property type="match status" value="1"/>
</dbReference>
<dbReference type="OrthoDB" id="331171at2759"/>
<dbReference type="PROSITE" id="PS00108">
    <property type="entry name" value="PROTEIN_KINASE_ST"/>
    <property type="match status" value="1"/>
</dbReference>
<gene>
    <name evidence="2" type="ORF">POCTA_138.1.T1080027</name>
</gene>
<comment type="caution">
    <text evidence="2">The sequence shown here is derived from an EMBL/GenBank/DDBJ whole genome shotgun (WGS) entry which is preliminary data.</text>
</comment>
<dbReference type="PROSITE" id="PS50011">
    <property type="entry name" value="PROTEIN_KINASE_DOM"/>
    <property type="match status" value="1"/>
</dbReference>
<dbReference type="Pfam" id="PF00069">
    <property type="entry name" value="Pkinase"/>
    <property type="match status" value="1"/>
</dbReference>
<dbReference type="GO" id="GO:0005634">
    <property type="term" value="C:nucleus"/>
    <property type="evidence" value="ECO:0007669"/>
    <property type="project" value="TreeGrafter"/>
</dbReference>
<dbReference type="GO" id="GO:0044773">
    <property type="term" value="P:mitotic DNA damage checkpoint signaling"/>
    <property type="evidence" value="ECO:0007669"/>
    <property type="project" value="TreeGrafter"/>
</dbReference>
<proteinExistence type="predicted"/>
<dbReference type="GO" id="GO:0004674">
    <property type="term" value="F:protein serine/threonine kinase activity"/>
    <property type="evidence" value="ECO:0007669"/>
    <property type="project" value="TreeGrafter"/>
</dbReference>
<dbReference type="EMBL" id="CAJJDP010000108">
    <property type="protein sequence ID" value="CAD8194936.1"/>
    <property type="molecule type" value="Genomic_DNA"/>
</dbReference>
<dbReference type="GO" id="GO:0005524">
    <property type="term" value="F:ATP binding"/>
    <property type="evidence" value="ECO:0007669"/>
    <property type="project" value="InterPro"/>
</dbReference>
<sequence>MINNHIFKPQFKINNGETIEIEGKYYENLRLLESQGTQTYNRIGNLKGNQKEEIIIKEYYDIRQEEIEILQQIRRQQNEKQSKCQNIIKILGIKDNTINQQSQQERKFYVAMEKGKADVLALIIQHKNLPYIIKLNLFLQMVQGVKELHELGYFHRDVKPENFVYFQNQNQEYQIKLIDFGIAKQTDAINQTVHVGTYRYMAPEVLRNEGNYDKSVDVWSLGITFYYILTLEDFIQANNNKALQKYFLELTQQQIDQKLNNSNGIEQFEKQLLACMLQQNKLYRIGLQELINKIKIRIKTFQQENSPKKEQISQQNFQFQKFQQFDKLNFCPFQTNKKNQTYFQIKSKQQDDNELEKLPKLQAQSIELDDKKKSELSILNTQLQAIFEQFQKDIRQIKIECESNEFLSKMKDKTDQLQDIFKEQKKTLQVYSQAVCENDRLFKEHIMVIEKKKGSGKIQLKDLFIKQQKNSQKVGGELELLINSVDEKLKEIKFIPMFTKLIDTYLDIKKQDLELDKEINQINTIMSNQQLDPSQYNQFKEQIQKLISKLHELNQKIPQDNEIQEFNNKFKFNFESYYVLYALVNYIKQFHITKYYEKIRVSRQKKIQKQPKQSICQKQFYEKQTNKSEHDIILEKEAQDLLQRYKNILFQDQKIMTIQEMEKDQEYMDKIIVDLETSIRESVRVTLGGFVKTQEIIQKVINGGGVYKIQNFAQILIFQAIYIY</sequence>
<evidence type="ECO:0000313" key="3">
    <source>
        <dbReference type="Proteomes" id="UP000683925"/>
    </source>
</evidence>
<dbReference type="PANTHER" id="PTHR44167:SF24">
    <property type="entry name" value="SERINE_THREONINE-PROTEIN KINASE CHK2"/>
    <property type="match status" value="1"/>
</dbReference>
<evidence type="ECO:0000259" key="1">
    <source>
        <dbReference type="PROSITE" id="PS50011"/>
    </source>
</evidence>
<feature type="domain" description="Protein kinase" evidence="1">
    <location>
        <begin position="29"/>
        <end position="296"/>
    </location>
</feature>
<protein>
    <recommendedName>
        <fullName evidence="1">Protein kinase domain-containing protein</fullName>
    </recommendedName>
</protein>
<dbReference type="OMA" id="CMLQQNK"/>
<dbReference type="GO" id="GO:0005737">
    <property type="term" value="C:cytoplasm"/>
    <property type="evidence" value="ECO:0007669"/>
    <property type="project" value="TreeGrafter"/>
</dbReference>
<name>A0A8S1X7P8_PAROT</name>
<dbReference type="AlphaFoldDB" id="A0A8S1X7P8"/>